<dbReference type="Pfam" id="PF12807">
    <property type="entry name" value="eIF3_p135"/>
    <property type="match status" value="1"/>
</dbReference>
<dbReference type="PROSITE" id="PS51823">
    <property type="entry name" value="CLU"/>
    <property type="match status" value="1"/>
</dbReference>
<feature type="compositionally biased region" description="Low complexity" evidence="1">
    <location>
        <begin position="20"/>
        <end position="35"/>
    </location>
</feature>
<dbReference type="GO" id="GO:0005737">
    <property type="term" value="C:cytoplasm"/>
    <property type="evidence" value="ECO:0007669"/>
    <property type="project" value="TreeGrafter"/>
</dbReference>
<dbReference type="Gene3D" id="3.80.10.10">
    <property type="entry name" value="Ribonuclease Inhibitor"/>
    <property type="match status" value="1"/>
</dbReference>
<feature type="compositionally biased region" description="Polar residues" evidence="1">
    <location>
        <begin position="7"/>
        <end position="19"/>
    </location>
</feature>
<dbReference type="InterPro" id="IPR033646">
    <property type="entry name" value="CLU-central"/>
</dbReference>
<dbReference type="InterPro" id="IPR006553">
    <property type="entry name" value="Leu-rich_rpt_Cys-con_subtyp"/>
</dbReference>
<feature type="domain" description="Clu" evidence="2">
    <location>
        <begin position="74"/>
        <end position="325"/>
    </location>
</feature>
<sequence length="1020" mass="116721">MDLYGISYSSPESQDPYNPTGSEHTTSSGASTSSGYNPHTIVYSTSNSESETENVRNIYSLETDGNAPFISEEEQENSWSDLFVCGLKNIEDSDLSKEITHWNELFQQILDMDESEERSKKLATIANDFVYCADTFGKIIISELYLPVEKKTIKPVDIGGVAGGLKFKIQDIMFKFVIDTEIREGVWMYGDNKRADGFAQKSANHEIKGLNHFMEASNCGLIRFPLMAIIDYRGYRLLAISQLPIDKTTIVYGSCDAGKTVHNSDPLISQEMERISKILNLRGHTVGLSQTFIYGPGDIEVHKGTDGRYYMIDFARIFPPEYPLVFQNQKETIGREIFYQMLRPELVKKSKEPLSSDAFSGWQTSLFEEGLNRDVVRATKLLHTELIKLAVDTLNASEEIDYSPSTHKVFEVLELINTMRALGINTRYLGVIASQLTIRSLKELCMSEVVARVMKRIIRYKLRRIMDITRRPSEEPYKLLIAEAFSLILKQQPEQIAFWSSTAKGSFKQIALTVFPRCLSETDSNPKYDLRQGIDLKVVLLRLNRMLNIKIADSSMNQFLASNDYILGIQDIELVGSTVKYPYIIDFAHGSHLLHHTKKLTRSQDTNHLELERWINRSKDVLFEAVRQMPSSLKVIQKLLVSFHIKVSLINDTMNVTRLLIIGVILHGWSISKEEQIRPSILGLMALYHLHLATIYLFHSNHFDQFINELKVCREQLELALDQDPNCIDEYIYLSLPITTKLTETVIDKQPQSFQKRKVHQLLTLNYLLSNTPPKSIIHKVLPKYLMQVIQIDNFEILQNAESLFGNYVIRNFFLNSLQLRSLSIRKLTFTKEIADAIGHLSKLESLGISDVNYPEDPIFHSFFQIIFEQCHDLKSLTISANKYISDATFENLYHHFKTIECMTLNKTPCVTDITILNLMPHFEKLTHLSISYSKEISDNSICLLLQNVKFEKLSLDHLPLVSDKITTSLIDYQVSTLEHLSLTNCDFTKDSIDNLSRSLSNLKIFEGKNVFTQPHTYKI</sequence>
<dbReference type="PANTHER" id="PTHR12601:SF8">
    <property type="entry name" value="CLU DOMAIN-CONTAINING PROTEIN"/>
    <property type="match status" value="1"/>
</dbReference>
<name>A0A152A0G8_TIELA</name>
<dbReference type="Pfam" id="PF13236">
    <property type="entry name" value="CLU"/>
    <property type="match status" value="1"/>
</dbReference>
<evidence type="ECO:0000313" key="4">
    <source>
        <dbReference type="Proteomes" id="UP000076078"/>
    </source>
</evidence>
<feature type="region of interest" description="Disordered" evidence="1">
    <location>
        <begin position="1"/>
        <end position="49"/>
    </location>
</feature>
<dbReference type="OrthoDB" id="18317at2759"/>
<comment type="caution">
    <text evidence="3">The sequence shown here is derived from an EMBL/GenBank/DDBJ whole genome shotgun (WGS) entry which is preliminary data.</text>
</comment>
<dbReference type="InterPro" id="IPR032675">
    <property type="entry name" value="LRR_dom_sf"/>
</dbReference>
<evidence type="ECO:0000313" key="3">
    <source>
        <dbReference type="EMBL" id="KYQ99698.1"/>
    </source>
</evidence>
<dbReference type="InParanoid" id="A0A152A0G8"/>
<dbReference type="SUPFAM" id="SSF52047">
    <property type="entry name" value="RNI-like"/>
    <property type="match status" value="1"/>
</dbReference>
<dbReference type="SMART" id="SM00367">
    <property type="entry name" value="LRR_CC"/>
    <property type="match status" value="3"/>
</dbReference>
<dbReference type="InterPro" id="IPR025697">
    <property type="entry name" value="CLU_dom"/>
</dbReference>
<dbReference type="InterPro" id="IPR027523">
    <property type="entry name" value="CLU_prot"/>
</dbReference>
<protein>
    <recommendedName>
        <fullName evidence="2">Clu domain-containing protein</fullName>
    </recommendedName>
</protein>
<reference evidence="3 4" key="1">
    <citation type="submission" date="2015-12" db="EMBL/GenBank/DDBJ databases">
        <title>Dictyostelia acquired genes for synthesis and detection of signals that induce cell-type specialization by lateral gene transfer from prokaryotes.</title>
        <authorList>
            <person name="Gloeckner G."/>
            <person name="Schaap P."/>
        </authorList>
    </citation>
    <scope>NUCLEOTIDE SEQUENCE [LARGE SCALE GENOMIC DNA]</scope>
    <source>
        <strain evidence="3 4">TK</strain>
    </source>
</reference>
<evidence type="ECO:0000259" key="2">
    <source>
        <dbReference type="PROSITE" id="PS51823"/>
    </source>
</evidence>
<dbReference type="EMBL" id="LODT01000020">
    <property type="protein sequence ID" value="KYQ99698.1"/>
    <property type="molecule type" value="Genomic_DNA"/>
</dbReference>
<evidence type="ECO:0000256" key="1">
    <source>
        <dbReference type="SAM" id="MobiDB-lite"/>
    </source>
</evidence>
<proteinExistence type="predicted"/>
<dbReference type="AlphaFoldDB" id="A0A152A0G8"/>
<keyword evidence="4" id="KW-1185">Reference proteome</keyword>
<dbReference type="GO" id="GO:0003729">
    <property type="term" value="F:mRNA binding"/>
    <property type="evidence" value="ECO:0007669"/>
    <property type="project" value="TreeGrafter"/>
</dbReference>
<dbReference type="GO" id="GO:0048312">
    <property type="term" value="P:intracellular distribution of mitochondria"/>
    <property type="evidence" value="ECO:0007669"/>
    <property type="project" value="TreeGrafter"/>
</dbReference>
<organism evidence="3 4">
    <name type="scientific">Tieghemostelium lacteum</name>
    <name type="common">Slime mold</name>
    <name type="synonym">Dictyostelium lacteum</name>
    <dbReference type="NCBI Taxonomy" id="361077"/>
    <lineage>
        <taxon>Eukaryota</taxon>
        <taxon>Amoebozoa</taxon>
        <taxon>Evosea</taxon>
        <taxon>Eumycetozoa</taxon>
        <taxon>Dictyostelia</taxon>
        <taxon>Dictyosteliales</taxon>
        <taxon>Raperosteliaceae</taxon>
        <taxon>Tieghemostelium</taxon>
    </lineage>
</organism>
<accession>A0A152A0G8</accession>
<gene>
    <name evidence="3" type="ORF">DLAC_03638</name>
</gene>
<dbReference type="PANTHER" id="PTHR12601">
    <property type="entry name" value="EUKARYOTIC TRANSLATION INITIATION FACTOR 3 SUBUNIT EIF-3"/>
    <property type="match status" value="1"/>
</dbReference>
<dbReference type="Proteomes" id="UP000076078">
    <property type="component" value="Unassembled WGS sequence"/>
</dbReference>